<dbReference type="SUPFAM" id="SSF57184">
    <property type="entry name" value="Growth factor receptor domain"/>
    <property type="match status" value="2"/>
</dbReference>
<evidence type="ECO:0000256" key="6">
    <source>
        <dbReference type="ARBA" id="ARBA00022837"/>
    </source>
</evidence>
<feature type="domain" description="EGF-like" evidence="11">
    <location>
        <begin position="326"/>
        <end position="356"/>
    </location>
</feature>
<dbReference type="InterPro" id="IPR001881">
    <property type="entry name" value="EGF-like_Ca-bd_dom"/>
</dbReference>
<dbReference type="InterPro" id="IPR026823">
    <property type="entry name" value="cEGF"/>
</dbReference>
<dbReference type="InterPro" id="IPR018097">
    <property type="entry name" value="EGF_Ca-bd_CS"/>
</dbReference>
<feature type="domain" description="VWFC" evidence="12">
    <location>
        <begin position="78"/>
        <end position="134"/>
    </location>
</feature>
<dbReference type="PROSITE" id="PS50026">
    <property type="entry name" value="EGF_3"/>
    <property type="match status" value="6"/>
</dbReference>
<evidence type="ECO:0000256" key="3">
    <source>
        <dbReference type="ARBA" id="ARBA00022536"/>
    </source>
</evidence>
<evidence type="ECO:0000256" key="7">
    <source>
        <dbReference type="ARBA" id="ARBA00023157"/>
    </source>
</evidence>
<dbReference type="CDD" id="cd00054">
    <property type="entry name" value="EGF_CA"/>
    <property type="match status" value="5"/>
</dbReference>
<dbReference type="AlphaFoldDB" id="A0ABD0Y0I7"/>
<dbReference type="Proteomes" id="UP001558652">
    <property type="component" value="Unassembled WGS sequence"/>
</dbReference>
<dbReference type="InterPro" id="IPR000152">
    <property type="entry name" value="EGF-type_Asp/Asn_hydroxyl_site"/>
</dbReference>
<keyword evidence="8" id="KW-0325">Glycoprotein</keyword>
<dbReference type="PANTHER" id="PTHR24042">
    <property type="entry name" value="NEL HOMOLOG"/>
    <property type="match status" value="1"/>
</dbReference>
<feature type="domain" description="EGF-like" evidence="11">
    <location>
        <begin position="239"/>
        <end position="284"/>
    </location>
</feature>
<dbReference type="PANTHER" id="PTHR24042:SF5">
    <property type="entry name" value="EGF-LIKE CALCIUM-BINDING DOMAIN-CONTAINING PROTEIN"/>
    <property type="match status" value="1"/>
</dbReference>
<dbReference type="Gene3D" id="2.10.25.10">
    <property type="entry name" value="Laminin"/>
    <property type="match status" value="6"/>
</dbReference>
<sequence length="651" mass="70860">MDGCGVLQGGLQDVKIVGGGHGYLGQCPQLDATCPTCGQFNTLEDTVHRLTARINKLSARLELAEGRISKVEECDCQKSCSINGSVHADGATWQHNCEICSCVHGDVECRPVQCPKIECKKPVLNPGQCCPTCLKQCYLRGTLYDHGDVVSLKQCVECECRDGSMHCTRIDPETMCPPLHCPLHLQFSVPDECCKFCPGVDYCGKGHTCHANASCLNLETTYACHCNAGFTGDGHNCVDVDECLTEGGLEGHHCRTNTRCYNTPGSYQCHCLPGHTTVDRFTCAEIDECASDLHECDPRAKCINTQGSYHCQCLEGYTGDGYHCLPVCAEVCENGGRCVDGGVCECRAGYHGSGCQLDVDECAAGLHTCNNATSTCINMPGWYYCTCAPGYTSVITVVKSQPITICQDIDECQLGNHTCHPTAQCVNTQGGYKCTCPPPTASQNNTQASCKLRGKEEIEDGGTLVRAKECEECHCTAGVATCKRSACDCTNSDPPPSPHCCPQCDPSASCSHQELAHLTFRSGEQWIYQCQTCECLLGEIDCWQVECAPIWCETQVLGTTDCCPRCADEDPCGLPSVANPSNTSIAAPAGHTAHWADTTCPNCNCKVRLVWFDFKLQLLVCLFLSYFFLQLSVHNFSFIYCIFLRRCLPFF</sequence>
<keyword evidence="6" id="KW-0106">Calcium</keyword>
<keyword evidence="2" id="KW-0964">Secreted</keyword>
<comment type="caution">
    <text evidence="13">The sequence shown here is derived from an EMBL/GenBank/DDBJ whole genome shotgun (WGS) entry which is preliminary data.</text>
</comment>
<name>A0ABD0Y0I7_9HEMI</name>
<accession>A0ABD0Y0I7</accession>
<dbReference type="InterPro" id="IPR024731">
    <property type="entry name" value="NELL2-like_EGF"/>
</dbReference>
<keyword evidence="10" id="KW-0175">Coiled coil</keyword>
<keyword evidence="14" id="KW-1185">Reference proteome</keyword>
<gene>
    <name evidence="13" type="ORF">AAG570_005620</name>
</gene>
<feature type="disulfide bond" evidence="9">
    <location>
        <begin position="328"/>
        <end position="338"/>
    </location>
</feature>
<dbReference type="PROSITE" id="PS00022">
    <property type="entry name" value="EGF_1"/>
    <property type="match status" value="1"/>
</dbReference>
<dbReference type="SMART" id="SM00215">
    <property type="entry name" value="VWC_out"/>
    <property type="match status" value="2"/>
</dbReference>
<evidence type="ECO:0000256" key="2">
    <source>
        <dbReference type="ARBA" id="ARBA00022525"/>
    </source>
</evidence>
<dbReference type="PROSITE" id="PS01186">
    <property type="entry name" value="EGF_2"/>
    <property type="match status" value="3"/>
</dbReference>
<dbReference type="PROSITE" id="PS50184">
    <property type="entry name" value="VWFC_2"/>
    <property type="match status" value="2"/>
</dbReference>
<dbReference type="PROSITE" id="PS01187">
    <property type="entry name" value="EGF_CA"/>
    <property type="match status" value="2"/>
</dbReference>
<feature type="domain" description="EGF-like" evidence="11">
    <location>
        <begin position="199"/>
        <end position="238"/>
    </location>
</feature>
<dbReference type="InterPro" id="IPR049883">
    <property type="entry name" value="NOTCH1_EGF-like"/>
</dbReference>
<reference evidence="13 14" key="1">
    <citation type="submission" date="2024-07" db="EMBL/GenBank/DDBJ databases">
        <title>Chromosome-level genome assembly of the water stick insect Ranatra chinensis (Heteroptera: Nepidae).</title>
        <authorList>
            <person name="Liu X."/>
        </authorList>
    </citation>
    <scope>NUCLEOTIDE SEQUENCE [LARGE SCALE GENOMIC DNA]</scope>
    <source>
        <strain evidence="13">Cailab_2021Rc</strain>
        <tissue evidence="13">Muscle</tissue>
    </source>
</reference>
<keyword evidence="5" id="KW-0677">Repeat</keyword>
<dbReference type="PROSITE" id="PS01208">
    <property type="entry name" value="VWFC_1"/>
    <property type="match status" value="2"/>
</dbReference>
<dbReference type="Gene3D" id="6.20.200.20">
    <property type="match status" value="2"/>
</dbReference>
<evidence type="ECO:0000313" key="14">
    <source>
        <dbReference type="Proteomes" id="UP001558652"/>
    </source>
</evidence>
<comment type="caution">
    <text evidence="9">Lacks conserved residue(s) required for the propagation of feature annotation.</text>
</comment>
<dbReference type="InterPro" id="IPR000742">
    <property type="entry name" value="EGF"/>
</dbReference>
<dbReference type="FunFam" id="2.10.25.10:FF:000038">
    <property type="entry name" value="Fibrillin 2"/>
    <property type="match status" value="3"/>
</dbReference>
<feature type="disulfide bond" evidence="9">
    <location>
        <begin position="346"/>
        <end position="355"/>
    </location>
</feature>
<comment type="subcellular location">
    <subcellularLocation>
        <location evidence="1">Secreted</location>
    </subcellularLocation>
</comment>
<dbReference type="Pfam" id="PF07645">
    <property type="entry name" value="EGF_CA"/>
    <property type="match status" value="2"/>
</dbReference>
<keyword evidence="4" id="KW-0732">Signal</keyword>
<feature type="coiled-coil region" evidence="10">
    <location>
        <begin position="40"/>
        <end position="74"/>
    </location>
</feature>
<dbReference type="EMBL" id="JBFDAA010000018">
    <property type="protein sequence ID" value="KAL1116125.1"/>
    <property type="molecule type" value="Genomic_DNA"/>
</dbReference>
<evidence type="ECO:0000256" key="9">
    <source>
        <dbReference type="PROSITE-ProRule" id="PRU00076"/>
    </source>
</evidence>
<keyword evidence="3 9" id="KW-0245">EGF-like domain</keyword>
<keyword evidence="7 9" id="KW-1015">Disulfide bond</keyword>
<evidence type="ECO:0000313" key="13">
    <source>
        <dbReference type="EMBL" id="KAL1116125.1"/>
    </source>
</evidence>
<evidence type="ECO:0000259" key="12">
    <source>
        <dbReference type="PROSITE" id="PS50184"/>
    </source>
</evidence>
<proteinExistence type="predicted"/>
<evidence type="ECO:0000256" key="4">
    <source>
        <dbReference type="ARBA" id="ARBA00022729"/>
    </source>
</evidence>
<evidence type="ECO:0000256" key="10">
    <source>
        <dbReference type="SAM" id="Coils"/>
    </source>
</evidence>
<dbReference type="SMART" id="SM00214">
    <property type="entry name" value="VWC"/>
    <property type="match status" value="4"/>
</dbReference>
<dbReference type="SMART" id="SM00181">
    <property type="entry name" value="EGF"/>
    <property type="match status" value="6"/>
</dbReference>
<feature type="domain" description="EGF-like" evidence="11">
    <location>
        <begin position="358"/>
        <end position="397"/>
    </location>
</feature>
<dbReference type="SUPFAM" id="SSF57196">
    <property type="entry name" value="EGF/Laminin"/>
    <property type="match status" value="1"/>
</dbReference>
<protein>
    <submittedName>
        <fullName evidence="13">Uncharacterized protein</fullName>
    </submittedName>
</protein>
<evidence type="ECO:0000256" key="1">
    <source>
        <dbReference type="ARBA" id="ARBA00004613"/>
    </source>
</evidence>
<dbReference type="PROSITE" id="PS00010">
    <property type="entry name" value="ASX_HYDROXYL"/>
    <property type="match status" value="5"/>
</dbReference>
<feature type="domain" description="EGF-like" evidence="11">
    <location>
        <begin position="408"/>
        <end position="446"/>
    </location>
</feature>
<dbReference type="Pfam" id="PF00093">
    <property type="entry name" value="VWC"/>
    <property type="match status" value="2"/>
</dbReference>
<dbReference type="InterPro" id="IPR001007">
    <property type="entry name" value="VWF_dom"/>
</dbReference>
<feature type="domain" description="EGF-like" evidence="11">
    <location>
        <begin position="285"/>
        <end position="325"/>
    </location>
</feature>
<dbReference type="Pfam" id="PF12947">
    <property type="entry name" value="EGF_3"/>
    <property type="match status" value="1"/>
</dbReference>
<dbReference type="GO" id="GO:0005576">
    <property type="term" value="C:extracellular region"/>
    <property type="evidence" value="ECO:0007669"/>
    <property type="project" value="UniProtKB-SubCell"/>
</dbReference>
<evidence type="ECO:0000259" key="11">
    <source>
        <dbReference type="PROSITE" id="PS50026"/>
    </source>
</evidence>
<evidence type="ECO:0000256" key="5">
    <source>
        <dbReference type="ARBA" id="ARBA00022737"/>
    </source>
</evidence>
<evidence type="ECO:0000256" key="8">
    <source>
        <dbReference type="ARBA" id="ARBA00023180"/>
    </source>
</evidence>
<dbReference type="SUPFAM" id="SSF57603">
    <property type="entry name" value="FnI-like domain"/>
    <property type="match status" value="3"/>
</dbReference>
<dbReference type="InterPro" id="IPR051586">
    <property type="entry name" value="PKC-binding_NELL"/>
</dbReference>
<dbReference type="Pfam" id="PF12662">
    <property type="entry name" value="cEGF"/>
    <property type="match status" value="1"/>
</dbReference>
<feature type="domain" description="VWFC" evidence="12">
    <location>
        <begin position="135"/>
        <end position="198"/>
    </location>
</feature>
<dbReference type="SMART" id="SM00179">
    <property type="entry name" value="EGF_CA"/>
    <property type="match status" value="5"/>
</dbReference>
<organism evidence="13 14">
    <name type="scientific">Ranatra chinensis</name>
    <dbReference type="NCBI Taxonomy" id="642074"/>
    <lineage>
        <taxon>Eukaryota</taxon>
        <taxon>Metazoa</taxon>
        <taxon>Ecdysozoa</taxon>
        <taxon>Arthropoda</taxon>
        <taxon>Hexapoda</taxon>
        <taxon>Insecta</taxon>
        <taxon>Pterygota</taxon>
        <taxon>Neoptera</taxon>
        <taxon>Paraneoptera</taxon>
        <taxon>Hemiptera</taxon>
        <taxon>Heteroptera</taxon>
        <taxon>Panheteroptera</taxon>
        <taxon>Nepomorpha</taxon>
        <taxon>Nepidae</taxon>
        <taxon>Ranatrinae</taxon>
        <taxon>Ranatra</taxon>
    </lineage>
</organism>
<dbReference type="InterPro" id="IPR009030">
    <property type="entry name" value="Growth_fac_rcpt_cys_sf"/>
</dbReference>